<dbReference type="InterPro" id="IPR002933">
    <property type="entry name" value="Peptidase_M20"/>
</dbReference>
<dbReference type="Gene3D" id="3.40.630.10">
    <property type="entry name" value="Zn peptidases"/>
    <property type="match status" value="1"/>
</dbReference>
<keyword evidence="1" id="KW-0378">Hydrolase</keyword>
<feature type="domain" description="Peptidase M20 dimerisation" evidence="2">
    <location>
        <begin position="186"/>
        <end position="281"/>
    </location>
</feature>
<dbReference type="RefSeq" id="WP_212709968.1">
    <property type="nucleotide sequence ID" value="NZ_BAAAFW010000095.1"/>
</dbReference>
<evidence type="ECO:0000259" key="2">
    <source>
        <dbReference type="Pfam" id="PF07687"/>
    </source>
</evidence>
<keyword evidence="4" id="KW-1185">Reference proteome</keyword>
<organism evidence="3 4">
    <name type="scientific">Tatumella punctata</name>
    <dbReference type="NCBI Taxonomy" id="399969"/>
    <lineage>
        <taxon>Bacteria</taxon>
        <taxon>Pseudomonadati</taxon>
        <taxon>Pseudomonadota</taxon>
        <taxon>Gammaproteobacteria</taxon>
        <taxon>Enterobacterales</taxon>
        <taxon>Erwiniaceae</taxon>
        <taxon>Tatumella</taxon>
    </lineage>
</organism>
<dbReference type="PANTHER" id="PTHR11014">
    <property type="entry name" value="PEPTIDASE M20 FAMILY MEMBER"/>
    <property type="match status" value="1"/>
</dbReference>
<dbReference type="Pfam" id="PF01546">
    <property type="entry name" value="Peptidase_M20"/>
    <property type="match status" value="1"/>
</dbReference>
<dbReference type="EMBL" id="JBHSUC010000005">
    <property type="protein sequence ID" value="MFC6361734.1"/>
    <property type="molecule type" value="Genomic_DNA"/>
</dbReference>
<dbReference type="PANTHER" id="PTHR11014:SF63">
    <property type="entry name" value="METALLOPEPTIDASE, PUTATIVE (AFU_ORTHOLOGUE AFUA_6G09600)-RELATED"/>
    <property type="match status" value="1"/>
</dbReference>
<dbReference type="Gene3D" id="3.30.70.360">
    <property type="match status" value="1"/>
</dbReference>
<evidence type="ECO:0000313" key="4">
    <source>
        <dbReference type="Proteomes" id="UP001596215"/>
    </source>
</evidence>
<dbReference type="Proteomes" id="UP001596215">
    <property type="component" value="Unassembled WGS sequence"/>
</dbReference>
<dbReference type="InterPro" id="IPR017439">
    <property type="entry name" value="Amidohydrolase"/>
</dbReference>
<dbReference type="SUPFAM" id="SSF53187">
    <property type="entry name" value="Zn-dependent exopeptidases"/>
    <property type="match status" value="1"/>
</dbReference>
<accession>A0ABW1VNN0</accession>
<dbReference type="SUPFAM" id="SSF55031">
    <property type="entry name" value="Bacterial exopeptidase dimerisation domain"/>
    <property type="match status" value="1"/>
</dbReference>
<evidence type="ECO:0000313" key="3">
    <source>
        <dbReference type="EMBL" id="MFC6361734.1"/>
    </source>
</evidence>
<protein>
    <submittedName>
        <fullName evidence="3">M20 aminoacylase family protein</fullName>
    </submittedName>
</protein>
<dbReference type="NCBIfam" id="TIGR01891">
    <property type="entry name" value="amidohydrolases"/>
    <property type="match status" value="1"/>
</dbReference>
<dbReference type="PIRSF" id="PIRSF005962">
    <property type="entry name" value="Pept_M20D_amidohydro"/>
    <property type="match status" value="1"/>
</dbReference>
<name>A0ABW1VNN0_9GAMM</name>
<evidence type="ECO:0000256" key="1">
    <source>
        <dbReference type="ARBA" id="ARBA00022801"/>
    </source>
</evidence>
<gene>
    <name evidence="3" type="ORF">ACFP73_06390</name>
</gene>
<proteinExistence type="predicted"/>
<dbReference type="InterPro" id="IPR036264">
    <property type="entry name" value="Bact_exopeptidase_dim_dom"/>
</dbReference>
<dbReference type="CDD" id="cd05666">
    <property type="entry name" value="M20_Acy1-like"/>
    <property type="match status" value="1"/>
</dbReference>
<sequence length="389" mass="42048">MKNIIDSITKSADEFIAIRRQLHQHPEIGFEEQSTSDFIAQYLEKLGYSIHRGMATTGVVATLQQGDGPQRLGIRADIDALPIHEKSGKTWSSHNEGKFHGCGHDGHTAILLCAAKYLAETRHFNGTLHLIFQPAEELLYGGKVMLDDGLFEKFPCDSIFALHNMPGMKTGEFYFRQGALMASSDTLHIEINGIGAHGAMPEKGVDATLIACQIGCALQSIVSRNIAPAEAAVITVGCIQSGDAPNVVNDYALMKLTVRALNPVVREQLLRRINELVTAQAQSFSAIAKITHVNGSPVLVNDAQQTAFAAQVATDLFGAQKVHTGTPPLMGSEDFAFMLEANPCGSYFLIGNGDQPGFCNVHNPGYDFNDDLIIPAASCWAALVESRLK</sequence>
<comment type="caution">
    <text evidence="3">The sequence shown here is derived from an EMBL/GenBank/DDBJ whole genome shotgun (WGS) entry which is preliminary data.</text>
</comment>
<reference evidence="4" key="1">
    <citation type="journal article" date="2019" name="Int. J. Syst. Evol. Microbiol.">
        <title>The Global Catalogue of Microorganisms (GCM) 10K type strain sequencing project: providing services to taxonomists for standard genome sequencing and annotation.</title>
        <authorList>
            <consortium name="The Broad Institute Genomics Platform"/>
            <consortium name="The Broad Institute Genome Sequencing Center for Infectious Disease"/>
            <person name="Wu L."/>
            <person name="Ma J."/>
        </authorList>
    </citation>
    <scope>NUCLEOTIDE SEQUENCE [LARGE SCALE GENOMIC DNA]</scope>
    <source>
        <strain evidence="4">CGMCC 4.1530</strain>
    </source>
</reference>
<dbReference type="Pfam" id="PF07687">
    <property type="entry name" value="M20_dimer"/>
    <property type="match status" value="1"/>
</dbReference>
<dbReference type="InterPro" id="IPR011650">
    <property type="entry name" value="Peptidase_M20_dimer"/>
</dbReference>